<keyword evidence="8" id="KW-1185">Reference proteome</keyword>
<proteinExistence type="predicted"/>
<dbReference type="PANTHER" id="PTHR30349:SF94">
    <property type="entry name" value="INTEGRASE_RECOMBINASE HI_1414-RELATED"/>
    <property type="match status" value="1"/>
</dbReference>
<evidence type="ECO:0000259" key="6">
    <source>
        <dbReference type="PROSITE" id="PS51900"/>
    </source>
</evidence>
<dbReference type="KEGG" id="rva:Rvan_1749"/>
<dbReference type="Gene3D" id="1.10.443.10">
    <property type="entry name" value="Intergrase catalytic core"/>
    <property type="match status" value="1"/>
</dbReference>
<feature type="domain" description="Core-binding (CB)" evidence="6">
    <location>
        <begin position="68"/>
        <end position="145"/>
    </location>
</feature>
<keyword evidence="2 4" id="KW-0238">DNA-binding</keyword>
<dbReference type="PANTHER" id="PTHR30349">
    <property type="entry name" value="PHAGE INTEGRASE-RELATED"/>
    <property type="match status" value="1"/>
</dbReference>
<dbReference type="AlphaFoldDB" id="E3HZG1"/>
<sequence>MGTILPRKRKDGSIGYIAQIFIKREGKRHREARTFDRKQAAAAWIKKRETEISRSDALFGVSQTKRNALLRDAINRYVAESRKEIGRTKAQVLNAIKTFDIADMPCADIRSQDIVEFATMLSSGRTPQTVANYLSHLSAVFRIANPAWGYALDPQAMKNAFVVTTNLGLTGKSRARDRRPTIAELHLILDHFTKQRRRAPQAAPMAAIAVFALFSTRRQEEIVRIQWKDLDRDSKRVLVRDMKHPGEKIGNDVWVDIPDHAFRVIEAMPRKDERIFPYSTDAVSSAFTRAGKLLGIDDLNFHDLRHEGVSRLFEMGWSIPRVAAVSGHRSWQSLKRYTHLRQAGDKYEEWPWLDRVCTDLIAHERER</sequence>
<dbReference type="HOGENOM" id="CLU_027562_32_0_5"/>
<organism evidence="7 8">
    <name type="scientific">Rhodomicrobium vannielii (strain ATCC 17100 / DSM 162 / LMG 4299 / NCIMB 10020 / ATH 3.1.1)</name>
    <dbReference type="NCBI Taxonomy" id="648757"/>
    <lineage>
        <taxon>Bacteria</taxon>
        <taxon>Pseudomonadati</taxon>
        <taxon>Pseudomonadota</taxon>
        <taxon>Alphaproteobacteria</taxon>
        <taxon>Hyphomicrobiales</taxon>
        <taxon>Hyphomicrobiaceae</taxon>
        <taxon>Rhodomicrobium</taxon>
    </lineage>
</organism>
<dbReference type="GO" id="GO:0003677">
    <property type="term" value="F:DNA binding"/>
    <property type="evidence" value="ECO:0007669"/>
    <property type="project" value="UniProtKB-UniRule"/>
</dbReference>
<dbReference type="RefSeq" id="WP_013419392.1">
    <property type="nucleotide sequence ID" value="NC_014664.1"/>
</dbReference>
<dbReference type="STRING" id="648757.Rvan_1749"/>
<keyword evidence="3" id="KW-0233">DNA recombination</keyword>
<dbReference type="InterPro" id="IPR011010">
    <property type="entry name" value="DNA_brk_join_enz"/>
</dbReference>
<dbReference type="InterPro" id="IPR013762">
    <property type="entry name" value="Integrase-like_cat_sf"/>
</dbReference>
<accession>E3HZG1</accession>
<dbReference type="PROSITE" id="PS51900">
    <property type="entry name" value="CB"/>
    <property type="match status" value="1"/>
</dbReference>
<dbReference type="GO" id="GO:0006310">
    <property type="term" value="P:DNA recombination"/>
    <property type="evidence" value="ECO:0007669"/>
    <property type="project" value="UniProtKB-KW"/>
</dbReference>
<dbReference type="InterPro" id="IPR044068">
    <property type="entry name" value="CB"/>
</dbReference>
<reference evidence="8" key="1">
    <citation type="journal article" date="2011" name="J. Bacteriol.">
        <title>Genome sequences of eight morphologically diverse alphaproteobacteria.</title>
        <authorList>
            <consortium name="US DOE Joint Genome Institute"/>
            <person name="Brown P.J."/>
            <person name="Kysela D.T."/>
            <person name="Buechlein A."/>
            <person name="Hemmerich C."/>
            <person name="Brun Y.V."/>
        </authorList>
    </citation>
    <scope>NUCLEOTIDE SEQUENCE [LARGE SCALE GENOMIC DNA]</scope>
    <source>
        <strain evidence="8">ATCC 17100 / ATH 3.1.1 / DSM 162 / LMG 4299</strain>
    </source>
</reference>
<dbReference type="Proteomes" id="UP000001399">
    <property type="component" value="Chromosome"/>
</dbReference>
<name>E3HZG1_RHOVT</name>
<evidence type="ECO:0000256" key="3">
    <source>
        <dbReference type="ARBA" id="ARBA00023172"/>
    </source>
</evidence>
<evidence type="ECO:0000256" key="2">
    <source>
        <dbReference type="ARBA" id="ARBA00023125"/>
    </source>
</evidence>
<dbReference type="eggNOG" id="COG0582">
    <property type="taxonomic scope" value="Bacteria"/>
</dbReference>
<dbReference type="GO" id="GO:0015074">
    <property type="term" value="P:DNA integration"/>
    <property type="evidence" value="ECO:0007669"/>
    <property type="project" value="UniProtKB-KW"/>
</dbReference>
<dbReference type="InterPro" id="IPR050090">
    <property type="entry name" value="Tyrosine_recombinase_XerCD"/>
</dbReference>
<keyword evidence="1" id="KW-0229">DNA integration</keyword>
<evidence type="ECO:0000259" key="5">
    <source>
        <dbReference type="PROSITE" id="PS51898"/>
    </source>
</evidence>
<gene>
    <name evidence="7" type="ordered locus">Rvan_1749</name>
</gene>
<dbReference type="Pfam" id="PF00589">
    <property type="entry name" value="Phage_integrase"/>
    <property type="match status" value="1"/>
</dbReference>
<dbReference type="SUPFAM" id="SSF56349">
    <property type="entry name" value="DNA breaking-rejoining enzymes"/>
    <property type="match status" value="1"/>
</dbReference>
<protein>
    <submittedName>
        <fullName evidence="7">Integrase family protein</fullName>
    </submittedName>
</protein>
<dbReference type="InterPro" id="IPR002104">
    <property type="entry name" value="Integrase_catalytic"/>
</dbReference>
<dbReference type="EMBL" id="CP002292">
    <property type="protein sequence ID" value="ADP70996.1"/>
    <property type="molecule type" value="Genomic_DNA"/>
</dbReference>
<dbReference type="CDD" id="cd00796">
    <property type="entry name" value="INT_Rci_Hp1_C"/>
    <property type="match status" value="1"/>
</dbReference>
<feature type="domain" description="Tyr recombinase" evidence="5">
    <location>
        <begin position="175"/>
        <end position="351"/>
    </location>
</feature>
<evidence type="ECO:0000313" key="8">
    <source>
        <dbReference type="Proteomes" id="UP000001399"/>
    </source>
</evidence>
<evidence type="ECO:0000256" key="4">
    <source>
        <dbReference type="PROSITE-ProRule" id="PRU01248"/>
    </source>
</evidence>
<dbReference type="OrthoDB" id="6388170at2"/>
<evidence type="ECO:0000313" key="7">
    <source>
        <dbReference type="EMBL" id="ADP70996.1"/>
    </source>
</evidence>
<dbReference type="PROSITE" id="PS51898">
    <property type="entry name" value="TYR_RECOMBINASE"/>
    <property type="match status" value="1"/>
</dbReference>
<evidence type="ECO:0000256" key="1">
    <source>
        <dbReference type="ARBA" id="ARBA00022908"/>
    </source>
</evidence>